<protein>
    <recommendedName>
        <fullName evidence="1">TrwC relaxase domain-containing protein</fullName>
    </recommendedName>
</protein>
<dbReference type="NCBIfam" id="TIGR02686">
    <property type="entry name" value="relax_trwC"/>
    <property type="match status" value="1"/>
</dbReference>
<dbReference type="InterPro" id="IPR014862">
    <property type="entry name" value="TrwC"/>
</dbReference>
<sequence>MLSISRGMSAGQAGGYFSREDYYLKEDALERNSCWYGKGAEVLGLRGPVEKEKLHALSAGRDPGTGVQLVVPGYSREGKTGDLIKKHRAGNDATFSAPKSVSIGFVLGVEGIKDAHDAAVAAVLEHMDGHYALYRSPNRVRNGGLLAASFDHATSRNLDPQLHSHVFILNAVLTGEGDWRANWIKPVFQDQKSLGLLYRQALAHELRLRDFPLRVTDRSQMFFELEGIDPRLVEHFSSRRKAIEKQVRNWQKAERFYGVSHAKLYEMAALETRDVKREVTRQDVERIFEKGFAACGTTMPEVKHELEMSRTFDPPVPEYSAPEVVLLAADRLVDKEAVIDRARLLDQAVLISGGQHDIGELNGAVDGGAKGVLRLGPNGKGREYYTTSEIRDVERENLKLVRELSPFKSVTTLEEVRAFVKNEVEKDGFRVSEGQMAQIEKELTGSAPVGAAIGVAGSGKTLAPKIIERFNSEVLRPRGEKHYSINIAFTGKAAQELQRASGRPAWTVDGFLNSYFRGDVRLEKEKADVPRVEAGQEKIVIPAGAQVVLRVDEVSFVGARQARHLLQVVRELQYQGVQTKLQLSGDTRQLQAIQAGDLFRQVLELEKEGVCDVARLNEIRRQRDPELLEVTKTLNREGRLPGENAREALELLKEKGEVFELPHEEMVAAAVKRYRTESMTPAHDQEKAALGEKQSVLLVTSTNADRILLNREIREARIRDGEIGEGVRTRVLVPVPEGSTADCYREGDLILFSGYRGGDGRMQRWGARLNTKGTVSKIDPDKNRVAVTYIFALKDKAGREVTRTVTKNLPAAEMVGKTTAYREDERFFSAGDRIVALKNDRTLHLQNGSLGVIRSIEANGVAQVEFEGRQVALDLNRYSHLDHAYAVTIHKSQGSTVEHSIWFAPVRTGGVERGEFEEGVPRESFGRASYNAFNVAVTRAQYGATVFTNSLADLAREVERVDVKSSSLDREATNKVVPPAVVKLPNGEDGARKEVSEVAPPEVLRRVPGKEKEVMPERTVWSVGEAALGRTEPSMKHPGFDRGAALKSRLDELARVSGHAVKLPDDILPKVRGPALPGRTITVAASRLPVKEIDHGFGK</sequence>
<dbReference type="InterPro" id="IPR014059">
    <property type="entry name" value="TraI/TrwC_relax"/>
</dbReference>
<dbReference type="Pfam" id="PF08751">
    <property type="entry name" value="TrwC"/>
    <property type="match status" value="1"/>
</dbReference>
<proteinExistence type="predicted"/>
<dbReference type="Pfam" id="PF13604">
    <property type="entry name" value="AAA_30"/>
    <property type="match status" value="1"/>
</dbReference>
<name>A0A6V8MT54_9BACT</name>
<dbReference type="EMBL" id="BLXY01000001">
    <property type="protein sequence ID" value="GFO63161.1"/>
    <property type="molecule type" value="Genomic_DNA"/>
</dbReference>
<dbReference type="Proteomes" id="UP000568888">
    <property type="component" value="Unassembled WGS sequence"/>
</dbReference>
<feature type="domain" description="TrwC relaxase" evidence="1">
    <location>
        <begin position="11"/>
        <end position="286"/>
    </location>
</feature>
<evidence type="ECO:0000313" key="2">
    <source>
        <dbReference type="EMBL" id="GFO63161.1"/>
    </source>
</evidence>
<comment type="caution">
    <text evidence="2">The sequence shown here is derived from an EMBL/GenBank/DDBJ whole genome shotgun (WGS) entry which is preliminary data.</text>
</comment>
<accession>A0A6V8MT54</accession>
<dbReference type="SUPFAM" id="SSF55464">
    <property type="entry name" value="Origin of replication-binding domain, RBD-like"/>
    <property type="match status" value="1"/>
</dbReference>
<dbReference type="AlphaFoldDB" id="A0A6V8MT54"/>
<evidence type="ECO:0000259" key="1">
    <source>
        <dbReference type="Pfam" id="PF08751"/>
    </source>
</evidence>
<dbReference type="RefSeq" id="WP_183345864.1">
    <property type="nucleotide sequence ID" value="NZ_BLXY01000001.1"/>
</dbReference>
<evidence type="ECO:0000313" key="3">
    <source>
        <dbReference type="Proteomes" id="UP000568888"/>
    </source>
</evidence>
<dbReference type="Gene3D" id="3.40.50.300">
    <property type="entry name" value="P-loop containing nucleotide triphosphate hydrolases"/>
    <property type="match status" value="3"/>
</dbReference>
<dbReference type="Gene3D" id="2.30.30.940">
    <property type="match status" value="1"/>
</dbReference>
<dbReference type="InterPro" id="IPR027417">
    <property type="entry name" value="P-loop_NTPase"/>
</dbReference>
<dbReference type="CDD" id="cd18809">
    <property type="entry name" value="SF1_C_RecD"/>
    <property type="match status" value="1"/>
</dbReference>
<gene>
    <name evidence="2" type="ORF">GMPD_10800</name>
</gene>
<dbReference type="SUPFAM" id="SSF52540">
    <property type="entry name" value="P-loop containing nucleoside triphosphate hydrolases"/>
    <property type="match status" value="2"/>
</dbReference>
<reference evidence="3" key="1">
    <citation type="submission" date="2020-06" db="EMBL/GenBank/DDBJ databases">
        <title>Draft genomic sequecing of Geomonas sp. Red736.</title>
        <authorList>
            <person name="Itoh H."/>
            <person name="Xu Z.X."/>
            <person name="Ushijima N."/>
            <person name="Masuda Y."/>
            <person name="Shiratori Y."/>
            <person name="Senoo K."/>
        </authorList>
    </citation>
    <scope>NUCLEOTIDE SEQUENCE [LARGE SCALE GENOMIC DNA]</scope>
    <source>
        <strain evidence="3">Red736</strain>
    </source>
</reference>
<organism evidence="2 3">
    <name type="scientific">Geomonas paludis</name>
    <dbReference type="NCBI Taxonomy" id="2740185"/>
    <lineage>
        <taxon>Bacteria</taxon>
        <taxon>Pseudomonadati</taxon>
        <taxon>Thermodesulfobacteriota</taxon>
        <taxon>Desulfuromonadia</taxon>
        <taxon>Geobacterales</taxon>
        <taxon>Geobacteraceae</taxon>
        <taxon>Geomonas</taxon>
    </lineage>
</organism>
<dbReference type="NCBIfam" id="NF041492">
    <property type="entry name" value="MobF"/>
    <property type="match status" value="1"/>
</dbReference>